<dbReference type="RefSeq" id="WP_073375268.1">
    <property type="nucleotide sequence ID" value="NZ_FQXS01000008.1"/>
</dbReference>
<keyword evidence="4" id="KW-1185">Reference proteome</keyword>
<keyword evidence="1" id="KW-0560">Oxidoreductase</keyword>
<dbReference type="GO" id="GO:0016491">
    <property type="term" value="F:oxidoreductase activity"/>
    <property type="evidence" value="ECO:0007669"/>
    <property type="project" value="UniProtKB-KW"/>
</dbReference>
<dbReference type="InterPro" id="IPR050523">
    <property type="entry name" value="AKR_Detox_Biosynth"/>
</dbReference>
<dbReference type="SUPFAM" id="SSF51430">
    <property type="entry name" value="NAD(P)-linked oxidoreductase"/>
    <property type="match status" value="1"/>
</dbReference>
<evidence type="ECO:0000313" key="3">
    <source>
        <dbReference type="EMBL" id="SHH76105.1"/>
    </source>
</evidence>
<dbReference type="InterPro" id="IPR023210">
    <property type="entry name" value="NADP_OxRdtase_dom"/>
</dbReference>
<dbReference type="OrthoDB" id="5328358at2"/>
<evidence type="ECO:0000313" key="4">
    <source>
        <dbReference type="Proteomes" id="UP000184139"/>
    </source>
</evidence>
<dbReference type="EMBL" id="FQXS01000008">
    <property type="protein sequence ID" value="SHH76105.1"/>
    <property type="molecule type" value="Genomic_DNA"/>
</dbReference>
<dbReference type="Proteomes" id="UP000184139">
    <property type="component" value="Unassembled WGS sequence"/>
</dbReference>
<dbReference type="AlphaFoldDB" id="A0A1M5VLK1"/>
<gene>
    <name evidence="3" type="ORF">SAMN02745124_01780</name>
</gene>
<dbReference type="Gene3D" id="3.20.20.100">
    <property type="entry name" value="NADP-dependent oxidoreductase domain"/>
    <property type="match status" value="1"/>
</dbReference>
<name>A0A1M5VLK1_9BACT</name>
<dbReference type="InterPro" id="IPR036812">
    <property type="entry name" value="NAD(P)_OxRdtase_dom_sf"/>
</dbReference>
<accession>A0A1M5VLK1</accession>
<dbReference type="GO" id="GO:0005829">
    <property type="term" value="C:cytosol"/>
    <property type="evidence" value="ECO:0007669"/>
    <property type="project" value="TreeGrafter"/>
</dbReference>
<protein>
    <submittedName>
        <fullName evidence="3">Predicted oxidoreductase</fullName>
    </submittedName>
</protein>
<dbReference type="PANTHER" id="PTHR43364:SF4">
    <property type="entry name" value="NAD(P)-LINKED OXIDOREDUCTASE SUPERFAMILY PROTEIN"/>
    <property type="match status" value="1"/>
</dbReference>
<feature type="domain" description="NADP-dependent oxidoreductase" evidence="2">
    <location>
        <begin position="16"/>
        <end position="308"/>
    </location>
</feature>
<proteinExistence type="predicted"/>
<dbReference type="PANTHER" id="PTHR43364">
    <property type="entry name" value="NADH-SPECIFIC METHYLGLYOXAL REDUCTASE-RELATED"/>
    <property type="match status" value="1"/>
</dbReference>
<evidence type="ECO:0000256" key="1">
    <source>
        <dbReference type="ARBA" id="ARBA00023002"/>
    </source>
</evidence>
<evidence type="ECO:0000259" key="2">
    <source>
        <dbReference type="Pfam" id="PF00248"/>
    </source>
</evidence>
<dbReference type="CDD" id="cd19148">
    <property type="entry name" value="AKR_AKR11B1"/>
    <property type="match status" value="1"/>
</dbReference>
<dbReference type="Pfam" id="PF00248">
    <property type="entry name" value="Aldo_ket_red"/>
    <property type="match status" value="1"/>
</dbReference>
<reference evidence="3 4" key="1">
    <citation type="submission" date="2016-11" db="EMBL/GenBank/DDBJ databases">
        <authorList>
            <person name="Jaros S."/>
            <person name="Januszkiewicz K."/>
            <person name="Wedrychowicz H."/>
        </authorList>
    </citation>
    <scope>NUCLEOTIDE SEQUENCE [LARGE SCALE GENOMIC DNA]</scope>
    <source>
        <strain evidence="3 4">DSM 9705</strain>
    </source>
</reference>
<dbReference type="STRING" id="1121409.SAMN02745124_01780"/>
<sequence length="330" mass="37596">MEYLTIPQTNLNVSRVALGTWAIGGWMWGGSDEKESIKTIHTALDRGVNLVDTAPVYGFGHSEEIVGKALAQYGKRDQVLISSKVGLEWNEQGRVWRNATPERITKEIDDSLRRLGVDRIDIYFVHWPDPLVPFEKTAETMNKLLIQGKIGAIGVSNFSPEQMDAFRTESPLHLCQPPYNIFEQEIDDEIKPYCQANNIALMTYGALCRGLLSGTMHSRREFHGDDLRKYDPKFQQPRFDDYLAAVDKLKELAAEKSKDLLPLAVRWVLDQGVEIALWGGRKPAQMDPLDEIFGWRLDQDDRQRVQQILTETIKDPVGPEFMAPPTRRKT</sequence>
<organism evidence="3 4">
    <name type="scientific">Desulfofustis glycolicus DSM 9705</name>
    <dbReference type="NCBI Taxonomy" id="1121409"/>
    <lineage>
        <taxon>Bacteria</taxon>
        <taxon>Pseudomonadati</taxon>
        <taxon>Thermodesulfobacteriota</taxon>
        <taxon>Desulfobulbia</taxon>
        <taxon>Desulfobulbales</taxon>
        <taxon>Desulfocapsaceae</taxon>
        <taxon>Desulfofustis</taxon>
    </lineage>
</organism>